<evidence type="ECO:0000256" key="1">
    <source>
        <dbReference type="SAM" id="MobiDB-lite"/>
    </source>
</evidence>
<accession>A0A8J4TGS7</accession>
<dbReference type="AlphaFoldDB" id="A0A8J4TGS7"/>
<organism evidence="2 3">
    <name type="scientific">Paragonimus heterotremus</name>
    <dbReference type="NCBI Taxonomy" id="100268"/>
    <lineage>
        <taxon>Eukaryota</taxon>
        <taxon>Metazoa</taxon>
        <taxon>Spiralia</taxon>
        <taxon>Lophotrochozoa</taxon>
        <taxon>Platyhelminthes</taxon>
        <taxon>Trematoda</taxon>
        <taxon>Digenea</taxon>
        <taxon>Plagiorchiida</taxon>
        <taxon>Troglotremata</taxon>
        <taxon>Troglotrematidae</taxon>
        <taxon>Paragonimus</taxon>
    </lineage>
</organism>
<feature type="region of interest" description="Disordered" evidence="1">
    <location>
        <begin position="98"/>
        <end position="123"/>
    </location>
</feature>
<dbReference type="EMBL" id="LUCH01000674">
    <property type="protein sequence ID" value="KAF5404569.1"/>
    <property type="molecule type" value="Genomic_DNA"/>
</dbReference>
<protein>
    <submittedName>
        <fullName evidence="2">Uncharacterized protein</fullName>
    </submittedName>
</protein>
<evidence type="ECO:0000313" key="3">
    <source>
        <dbReference type="Proteomes" id="UP000748531"/>
    </source>
</evidence>
<proteinExistence type="predicted"/>
<dbReference type="OrthoDB" id="515401at2759"/>
<gene>
    <name evidence="2" type="ORF">PHET_01805</name>
</gene>
<feature type="compositionally biased region" description="Polar residues" evidence="1">
    <location>
        <begin position="109"/>
        <end position="123"/>
    </location>
</feature>
<reference evidence="2" key="1">
    <citation type="submission" date="2019-05" db="EMBL/GenBank/DDBJ databases">
        <title>Annotation for the trematode Paragonimus heterotremus.</title>
        <authorList>
            <person name="Choi Y.-J."/>
        </authorList>
    </citation>
    <scope>NUCLEOTIDE SEQUENCE</scope>
    <source>
        <strain evidence="2">LC</strain>
    </source>
</reference>
<evidence type="ECO:0000313" key="2">
    <source>
        <dbReference type="EMBL" id="KAF5404569.1"/>
    </source>
</evidence>
<keyword evidence="3" id="KW-1185">Reference proteome</keyword>
<sequence>MTSYPSFICQNGVHIEKFIHSAVPPLSFLGAPETSCHGPHPEDSVTDHNVPYTMINSSTQPILTEDTCHLVTAVSESVGGQGDEQLSRYCLPKPIISSSSPSSVRRRSATGTSASNEPSTRIRTVTPRNLTASSKLLPDGCRSWFPTCWNSRSVGLAQNHDPEIRDTVVSAQQVCTSQTINQLTSPFEGNCITATFPPTTLEQQDVKKQFPVGLSSGKTHNSSTPTSHSYLIPCSNTPVHHQHFPLVTTSSINLELPTTSVADDHQEFLRHPAQAYTDAQSHFGYPPTNYATFPRQTKLHASWQSCDVRFSTQELPNIAAAAAAAAAFRGLDPAVATAQMLRISSLASKLRTKSRTMSGEIVFGCVFK</sequence>
<comment type="caution">
    <text evidence="2">The sequence shown here is derived from an EMBL/GenBank/DDBJ whole genome shotgun (WGS) entry which is preliminary data.</text>
</comment>
<dbReference type="Proteomes" id="UP000748531">
    <property type="component" value="Unassembled WGS sequence"/>
</dbReference>
<name>A0A8J4TGS7_9TREM</name>